<evidence type="ECO:0000313" key="6">
    <source>
        <dbReference type="Proteomes" id="UP000589716"/>
    </source>
</evidence>
<dbReference type="AlphaFoldDB" id="A0A853IYJ6"/>
<dbReference type="PANTHER" id="PTHR30098">
    <property type="entry name" value="LEUCYL/PHENYLALANYL-TRNA--PROTEIN TRANSFERASE"/>
    <property type="match status" value="1"/>
</dbReference>
<accession>A0A853IYJ6</accession>
<dbReference type="Proteomes" id="UP000589716">
    <property type="component" value="Unassembled WGS sequence"/>
</dbReference>
<gene>
    <name evidence="4" type="primary">aat</name>
    <name evidence="5" type="ORF">H0I39_15830</name>
</gene>
<keyword evidence="2 4" id="KW-0808">Transferase</keyword>
<comment type="catalytic activity">
    <reaction evidence="4">
        <text>N-terminal L-arginyl-[protein] + L-leucyl-tRNA(Leu) = N-terminal L-leucyl-L-arginyl-[protein] + tRNA(Leu) + H(+)</text>
        <dbReference type="Rhea" id="RHEA:50416"/>
        <dbReference type="Rhea" id="RHEA-COMP:9613"/>
        <dbReference type="Rhea" id="RHEA-COMP:9622"/>
        <dbReference type="Rhea" id="RHEA-COMP:12672"/>
        <dbReference type="Rhea" id="RHEA-COMP:12673"/>
        <dbReference type="ChEBI" id="CHEBI:15378"/>
        <dbReference type="ChEBI" id="CHEBI:64719"/>
        <dbReference type="ChEBI" id="CHEBI:78442"/>
        <dbReference type="ChEBI" id="CHEBI:78494"/>
        <dbReference type="ChEBI" id="CHEBI:133044"/>
        <dbReference type="EC" id="2.3.2.6"/>
    </reaction>
</comment>
<reference evidence="5 6" key="1">
    <citation type="submission" date="2020-07" db="EMBL/GenBank/DDBJ databases">
        <authorList>
            <person name="Maaloum M."/>
        </authorList>
    </citation>
    <scope>NUCLEOTIDE SEQUENCE [LARGE SCALE GENOMIC DNA]</scope>
    <source>
        <strain evidence="5 6">GCS-AN-3</strain>
    </source>
</reference>
<dbReference type="GO" id="GO:0030163">
    <property type="term" value="P:protein catabolic process"/>
    <property type="evidence" value="ECO:0007669"/>
    <property type="project" value="UniProtKB-UniRule"/>
</dbReference>
<dbReference type="EC" id="2.3.2.6" evidence="4"/>
<organism evidence="5 6">
    <name type="scientific">Ottowia beijingensis</name>
    <dbReference type="NCBI Taxonomy" id="1207057"/>
    <lineage>
        <taxon>Bacteria</taxon>
        <taxon>Pseudomonadati</taxon>
        <taxon>Pseudomonadota</taxon>
        <taxon>Betaproteobacteria</taxon>
        <taxon>Burkholderiales</taxon>
        <taxon>Comamonadaceae</taxon>
        <taxon>Ottowia</taxon>
    </lineage>
</organism>
<evidence type="ECO:0000313" key="5">
    <source>
        <dbReference type="EMBL" id="NZA02838.1"/>
    </source>
</evidence>
<dbReference type="InterPro" id="IPR042203">
    <property type="entry name" value="Leu/Phe-tRNA_Trfase_C"/>
</dbReference>
<comment type="catalytic activity">
    <reaction evidence="4">
        <text>L-phenylalanyl-tRNA(Phe) + an N-terminal L-alpha-aminoacyl-[protein] = an N-terminal L-phenylalanyl-L-alpha-aminoacyl-[protein] + tRNA(Phe)</text>
        <dbReference type="Rhea" id="RHEA:43632"/>
        <dbReference type="Rhea" id="RHEA-COMP:9668"/>
        <dbReference type="Rhea" id="RHEA-COMP:9699"/>
        <dbReference type="Rhea" id="RHEA-COMP:10636"/>
        <dbReference type="Rhea" id="RHEA-COMP:10637"/>
        <dbReference type="ChEBI" id="CHEBI:78442"/>
        <dbReference type="ChEBI" id="CHEBI:78531"/>
        <dbReference type="ChEBI" id="CHEBI:78597"/>
        <dbReference type="ChEBI" id="CHEBI:83561"/>
        <dbReference type="EC" id="2.3.2.6"/>
    </reaction>
</comment>
<dbReference type="GO" id="GO:0005737">
    <property type="term" value="C:cytoplasm"/>
    <property type="evidence" value="ECO:0007669"/>
    <property type="project" value="UniProtKB-SubCell"/>
</dbReference>
<dbReference type="InterPro" id="IPR042221">
    <property type="entry name" value="Leu/Phe-tRNA_Trfase_N"/>
</dbReference>
<dbReference type="NCBIfam" id="TIGR00667">
    <property type="entry name" value="aat"/>
    <property type="match status" value="1"/>
</dbReference>
<sequence length="254" mass="27592">MNHPRPALALLQPGEPFPPLSQAWPEGSPAPGLIAAGGALDVPTLVAAYTNTIFPWFSEGEPILWWSPDPRMVLQVQQFRLHRSLRKAIQRFRTDAACEIRVDTAFDAVIDACAGAWRRGQSGTWIGPEMRAAYAALHRAGHAHSVETWIDGRLCAGLYCVGVGRAVFGESMFTDVPDGSKIALAALVALCRRHGLPLIDCQQNTAHLAFMGAAEMPRADFAAAVQALVPQPAPAWHFEPVYWNALMPPSPADR</sequence>
<dbReference type="InterPro" id="IPR016181">
    <property type="entry name" value="Acyl_CoA_acyltransferase"/>
</dbReference>
<comment type="catalytic activity">
    <reaction evidence="4">
        <text>N-terminal L-lysyl-[protein] + L-leucyl-tRNA(Leu) = N-terminal L-leucyl-L-lysyl-[protein] + tRNA(Leu) + H(+)</text>
        <dbReference type="Rhea" id="RHEA:12340"/>
        <dbReference type="Rhea" id="RHEA-COMP:9613"/>
        <dbReference type="Rhea" id="RHEA-COMP:9622"/>
        <dbReference type="Rhea" id="RHEA-COMP:12670"/>
        <dbReference type="Rhea" id="RHEA-COMP:12671"/>
        <dbReference type="ChEBI" id="CHEBI:15378"/>
        <dbReference type="ChEBI" id="CHEBI:65249"/>
        <dbReference type="ChEBI" id="CHEBI:78442"/>
        <dbReference type="ChEBI" id="CHEBI:78494"/>
        <dbReference type="ChEBI" id="CHEBI:133043"/>
        <dbReference type="EC" id="2.3.2.6"/>
    </reaction>
</comment>
<comment type="similarity">
    <text evidence="4">Belongs to the L/F-transferase family.</text>
</comment>
<evidence type="ECO:0000256" key="1">
    <source>
        <dbReference type="ARBA" id="ARBA00022490"/>
    </source>
</evidence>
<dbReference type="SUPFAM" id="SSF55729">
    <property type="entry name" value="Acyl-CoA N-acyltransferases (Nat)"/>
    <property type="match status" value="1"/>
</dbReference>
<dbReference type="Pfam" id="PF03588">
    <property type="entry name" value="Leu_Phe_trans"/>
    <property type="match status" value="1"/>
</dbReference>
<dbReference type="EMBL" id="JACCKX010000001">
    <property type="protein sequence ID" value="NZA02838.1"/>
    <property type="molecule type" value="Genomic_DNA"/>
</dbReference>
<dbReference type="InterPro" id="IPR004616">
    <property type="entry name" value="Leu/Phe-tRNA_Trfase"/>
</dbReference>
<proteinExistence type="inferred from homology"/>
<evidence type="ECO:0000256" key="4">
    <source>
        <dbReference type="HAMAP-Rule" id="MF_00688"/>
    </source>
</evidence>
<keyword evidence="3 4" id="KW-0012">Acyltransferase</keyword>
<dbReference type="Gene3D" id="3.30.70.3550">
    <property type="entry name" value="Leucyl/phenylalanyl-tRNA-protein transferase, N-terminal domain"/>
    <property type="match status" value="1"/>
</dbReference>
<comment type="caution">
    <text evidence="5">The sequence shown here is derived from an EMBL/GenBank/DDBJ whole genome shotgun (WGS) entry which is preliminary data.</text>
</comment>
<evidence type="ECO:0000256" key="3">
    <source>
        <dbReference type="ARBA" id="ARBA00023315"/>
    </source>
</evidence>
<evidence type="ECO:0000256" key="2">
    <source>
        <dbReference type="ARBA" id="ARBA00022679"/>
    </source>
</evidence>
<dbReference type="RefSeq" id="WP_180551127.1">
    <property type="nucleotide sequence ID" value="NZ_JACCKX010000001.1"/>
</dbReference>
<name>A0A853IYJ6_9BURK</name>
<dbReference type="PANTHER" id="PTHR30098:SF2">
    <property type="entry name" value="LEUCYL_PHENYLALANYL-TRNA--PROTEIN TRANSFERASE"/>
    <property type="match status" value="1"/>
</dbReference>
<keyword evidence="1 4" id="KW-0963">Cytoplasm</keyword>
<keyword evidence="6" id="KW-1185">Reference proteome</keyword>
<comment type="subcellular location">
    <subcellularLocation>
        <location evidence="4">Cytoplasm</location>
    </subcellularLocation>
</comment>
<dbReference type="Gene3D" id="3.40.630.70">
    <property type="entry name" value="Leucyl/phenylalanyl-tRNA-protein transferase, C-terminal domain"/>
    <property type="match status" value="1"/>
</dbReference>
<comment type="function">
    <text evidence="4">Functions in the N-end rule pathway of protein degradation where it conjugates Leu, Phe and, less efficiently, Met from aminoacyl-tRNAs to the N-termini of proteins containing an N-terminal arginine or lysine.</text>
</comment>
<dbReference type="GO" id="GO:0008914">
    <property type="term" value="F:leucyl-tRNA--protein transferase activity"/>
    <property type="evidence" value="ECO:0007669"/>
    <property type="project" value="UniProtKB-UniRule"/>
</dbReference>
<dbReference type="HAMAP" id="MF_00688">
    <property type="entry name" value="Leu_Phe_trans"/>
    <property type="match status" value="1"/>
</dbReference>
<protein>
    <recommendedName>
        <fullName evidence="4">Leucyl/phenylalanyl-tRNA--protein transferase</fullName>
        <ecNumber evidence="4">2.3.2.6</ecNumber>
    </recommendedName>
    <alternativeName>
        <fullName evidence="4">L/F-transferase</fullName>
    </alternativeName>
    <alternativeName>
        <fullName evidence="4">Leucyltransferase</fullName>
    </alternativeName>
    <alternativeName>
        <fullName evidence="4">Phenyalanyltransferase</fullName>
    </alternativeName>
</protein>